<dbReference type="AlphaFoldDB" id="A0AA40F143"/>
<feature type="non-terminal residue" evidence="2">
    <location>
        <position position="1"/>
    </location>
</feature>
<evidence type="ECO:0000313" key="2">
    <source>
        <dbReference type="EMBL" id="KAK0749315.1"/>
    </source>
</evidence>
<accession>A0AA40F143</accession>
<gene>
    <name evidence="2" type="ORF">B0T18DRAFT_289876</name>
</gene>
<protein>
    <submittedName>
        <fullName evidence="2">Uncharacterized protein</fullName>
    </submittedName>
</protein>
<proteinExistence type="predicted"/>
<evidence type="ECO:0000256" key="1">
    <source>
        <dbReference type="SAM" id="MobiDB-lite"/>
    </source>
</evidence>
<keyword evidence="3" id="KW-1185">Reference proteome</keyword>
<reference evidence="2" key="1">
    <citation type="submission" date="2023-06" db="EMBL/GenBank/DDBJ databases">
        <title>Genome-scale phylogeny and comparative genomics of the fungal order Sordariales.</title>
        <authorList>
            <consortium name="Lawrence Berkeley National Laboratory"/>
            <person name="Hensen N."/>
            <person name="Bonometti L."/>
            <person name="Westerberg I."/>
            <person name="Brannstrom I.O."/>
            <person name="Guillou S."/>
            <person name="Cros-Aarteil S."/>
            <person name="Calhoun S."/>
            <person name="Haridas S."/>
            <person name="Kuo A."/>
            <person name="Mondo S."/>
            <person name="Pangilinan J."/>
            <person name="Riley R."/>
            <person name="LaButti K."/>
            <person name="Andreopoulos B."/>
            <person name="Lipzen A."/>
            <person name="Chen C."/>
            <person name="Yanf M."/>
            <person name="Daum C."/>
            <person name="Ng V."/>
            <person name="Clum A."/>
            <person name="Steindorff A."/>
            <person name="Ohm R."/>
            <person name="Martin F."/>
            <person name="Silar P."/>
            <person name="Natvig D."/>
            <person name="Lalanne C."/>
            <person name="Gautier V."/>
            <person name="Ament-velasquez S.L."/>
            <person name="Kruys A."/>
            <person name="Hutchinson M.I."/>
            <person name="Powell A.J."/>
            <person name="Barry K."/>
            <person name="Miller A.N."/>
            <person name="Grigoriev I.V."/>
            <person name="Debuchy R."/>
            <person name="Gladieux P."/>
            <person name="Thoren M.H."/>
            <person name="Johannesson H."/>
        </authorList>
    </citation>
    <scope>NUCLEOTIDE SEQUENCE</scope>
    <source>
        <strain evidence="2">SMH3187-1</strain>
    </source>
</reference>
<evidence type="ECO:0000313" key="3">
    <source>
        <dbReference type="Proteomes" id="UP001172155"/>
    </source>
</evidence>
<dbReference type="Proteomes" id="UP001172155">
    <property type="component" value="Unassembled WGS sequence"/>
</dbReference>
<feature type="compositionally biased region" description="Polar residues" evidence="1">
    <location>
        <begin position="27"/>
        <end position="42"/>
    </location>
</feature>
<organism evidence="2 3">
    <name type="scientific">Schizothecium vesticola</name>
    <dbReference type="NCBI Taxonomy" id="314040"/>
    <lineage>
        <taxon>Eukaryota</taxon>
        <taxon>Fungi</taxon>
        <taxon>Dikarya</taxon>
        <taxon>Ascomycota</taxon>
        <taxon>Pezizomycotina</taxon>
        <taxon>Sordariomycetes</taxon>
        <taxon>Sordariomycetidae</taxon>
        <taxon>Sordariales</taxon>
        <taxon>Schizotheciaceae</taxon>
        <taxon>Schizothecium</taxon>
    </lineage>
</organism>
<comment type="caution">
    <text evidence="2">The sequence shown here is derived from an EMBL/GenBank/DDBJ whole genome shotgun (WGS) entry which is preliminary data.</text>
</comment>
<sequence>RSWLAVVENRSSGTGERPPTRKLVKEQNGSGRPSFSLELTGNNDEEKEKGLVRRQIARL</sequence>
<dbReference type="EMBL" id="JAUKUD010000003">
    <property type="protein sequence ID" value="KAK0749315.1"/>
    <property type="molecule type" value="Genomic_DNA"/>
</dbReference>
<feature type="region of interest" description="Disordered" evidence="1">
    <location>
        <begin position="1"/>
        <end position="59"/>
    </location>
</feature>
<feature type="non-terminal residue" evidence="2">
    <location>
        <position position="59"/>
    </location>
</feature>
<name>A0AA40F143_9PEZI</name>